<dbReference type="InterPro" id="IPR001810">
    <property type="entry name" value="F-box_dom"/>
</dbReference>
<dbReference type="AlphaFoldDB" id="A0A1E4TQK2"/>
<protein>
    <recommendedName>
        <fullName evidence="2">F-box domain-containing protein</fullName>
    </recommendedName>
</protein>
<name>A0A1E4TQK2_PACTA</name>
<feature type="compositionally biased region" description="Low complexity" evidence="1">
    <location>
        <begin position="404"/>
        <end position="420"/>
    </location>
</feature>
<dbReference type="EMBL" id="KV454016">
    <property type="protein sequence ID" value="ODV94051.1"/>
    <property type="molecule type" value="Genomic_DNA"/>
</dbReference>
<proteinExistence type="predicted"/>
<feature type="domain" description="F-box" evidence="2">
    <location>
        <begin position="144"/>
        <end position="190"/>
    </location>
</feature>
<keyword evidence="4" id="KW-1185">Reference proteome</keyword>
<dbReference type="Proteomes" id="UP000094236">
    <property type="component" value="Unassembled WGS sequence"/>
</dbReference>
<feature type="region of interest" description="Disordered" evidence="1">
    <location>
        <begin position="1"/>
        <end position="22"/>
    </location>
</feature>
<feature type="compositionally biased region" description="Polar residues" evidence="1">
    <location>
        <begin position="421"/>
        <end position="430"/>
    </location>
</feature>
<dbReference type="STRING" id="669874.A0A1E4TQK2"/>
<evidence type="ECO:0000259" key="2">
    <source>
        <dbReference type="Pfam" id="PF12937"/>
    </source>
</evidence>
<evidence type="ECO:0000256" key="1">
    <source>
        <dbReference type="SAM" id="MobiDB-lite"/>
    </source>
</evidence>
<gene>
    <name evidence="3" type="ORF">PACTADRAFT_34865</name>
</gene>
<feature type="compositionally biased region" description="Polar residues" evidence="1">
    <location>
        <begin position="1"/>
        <end position="17"/>
    </location>
</feature>
<dbReference type="Pfam" id="PF12937">
    <property type="entry name" value="F-box-like"/>
    <property type="match status" value="1"/>
</dbReference>
<feature type="compositionally biased region" description="Low complexity" evidence="1">
    <location>
        <begin position="60"/>
        <end position="81"/>
    </location>
</feature>
<sequence>MECVTSSNSSTIVNRGNSYLPPYRSLLTPNVKYDYQLHKKIQLTDEELQSKIKSNRQKHSNNNSSHNNNNNNNNGNGNTTTKNHHLKMKYKSLITDTKKKLKFNGDLFSLNSTTRTSTRTSTGPSSIFNHRLNSIKSNTPKATFQSLPNEVLSLVFWQLLGDQKILVNCLYVCKKFSKLVKPVLYYNPYLTTTYRVGQFVTTLQNNQTLGKHVKILNLSLLVPGIEDDHEEIDIFQLIYNHGLETLDDDFLDSNNRNMDILETPARASWRDWKYRDNTLYSRRPSARPPLTLQLTNSTLVSNGSNCNSSINSNNYLNAGTKSKYYNRSRTNSDATLVRQSGEFYEMYRSFSSLLSANKQEKNGKNLRKGVKRFLSKNKDRIQNLVQKDGFAIKEEDDTKIQNTSSSGSSSNNNNNNGNGNDTCDSGESSKVSKNGVTFKIQRRPFYQPFTIDHPLQNRFLRKYSFIKDLPIGYIIHMLRICDSIVELNLDNLSLSTDYQILANNDTTRERERNVLSNNNSMLSFDSYPGYNIQSLIPDTTGITSFINTKEEDDKFAPHYKTPNLKACSKIDLETSPIFLSDVGISSIHDKKKYFQFEKINCDDLVSLISNLKGLRKLSTQNCFWLNKNLILKFIKAQKENRKMKIDFKNAGMNKNSLWSIEGELGDVIESFKKEKRSLRNWERMYVMINRIGEDY</sequence>
<accession>A0A1E4TQK2</accession>
<feature type="region of interest" description="Disordered" evidence="1">
    <location>
        <begin position="395"/>
        <end position="430"/>
    </location>
</feature>
<reference evidence="4" key="1">
    <citation type="submission" date="2016-05" db="EMBL/GenBank/DDBJ databases">
        <title>Comparative genomics of biotechnologically important yeasts.</title>
        <authorList>
            <consortium name="DOE Joint Genome Institute"/>
            <person name="Riley R."/>
            <person name="Haridas S."/>
            <person name="Wolfe K.H."/>
            <person name="Lopes M.R."/>
            <person name="Hittinger C.T."/>
            <person name="Goker M."/>
            <person name="Salamov A."/>
            <person name="Wisecaver J."/>
            <person name="Long T.M."/>
            <person name="Aerts A.L."/>
            <person name="Barry K."/>
            <person name="Choi C."/>
            <person name="Clum A."/>
            <person name="Coughlan A.Y."/>
            <person name="Deshpande S."/>
            <person name="Douglass A.P."/>
            <person name="Hanson S.J."/>
            <person name="Klenk H.-P."/>
            <person name="Labutti K."/>
            <person name="Lapidus A."/>
            <person name="Lindquist E."/>
            <person name="Lipzen A."/>
            <person name="Meier-Kolthoff J.P."/>
            <person name="Ohm R.A."/>
            <person name="Otillar R.P."/>
            <person name="Pangilinan J."/>
            <person name="Peng Y."/>
            <person name="Rokas A."/>
            <person name="Rosa C.A."/>
            <person name="Scheuner C."/>
            <person name="Sibirny A.A."/>
            <person name="Slot J.C."/>
            <person name="Stielow J.B."/>
            <person name="Sun H."/>
            <person name="Kurtzman C.P."/>
            <person name="Blackwell M."/>
            <person name="Grigoriev I.V."/>
            <person name="Jeffries T.W."/>
        </authorList>
    </citation>
    <scope>NUCLEOTIDE SEQUENCE [LARGE SCALE GENOMIC DNA]</scope>
    <source>
        <strain evidence="4">NRRL Y-2460</strain>
    </source>
</reference>
<dbReference type="OrthoDB" id="5351126at2759"/>
<feature type="region of interest" description="Disordered" evidence="1">
    <location>
        <begin position="52"/>
        <end position="83"/>
    </location>
</feature>
<evidence type="ECO:0000313" key="3">
    <source>
        <dbReference type="EMBL" id="ODV94051.1"/>
    </source>
</evidence>
<organism evidence="3 4">
    <name type="scientific">Pachysolen tannophilus NRRL Y-2460</name>
    <dbReference type="NCBI Taxonomy" id="669874"/>
    <lineage>
        <taxon>Eukaryota</taxon>
        <taxon>Fungi</taxon>
        <taxon>Dikarya</taxon>
        <taxon>Ascomycota</taxon>
        <taxon>Saccharomycotina</taxon>
        <taxon>Pichiomycetes</taxon>
        <taxon>Pachysolenaceae</taxon>
        <taxon>Pachysolen</taxon>
    </lineage>
</organism>
<evidence type="ECO:0000313" key="4">
    <source>
        <dbReference type="Proteomes" id="UP000094236"/>
    </source>
</evidence>